<keyword evidence="2" id="KW-1003">Cell membrane</keyword>
<evidence type="ECO:0000256" key="5">
    <source>
        <dbReference type="ARBA" id="ARBA00023136"/>
    </source>
</evidence>
<proteinExistence type="predicted"/>
<dbReference type="RefSeq" id="WP_341373306.1">
    <property type="nucleotide sequence ID" value="NZ_JBBUTF010000005.1"/>
</dbReference>
<organism evidence="8 9">
    <name type="scientific">Pseudaquabacterium rugosum</name>
    <dbReference type="NCBI Taxonomy" id="2984194"/>
    <lineage>
        <taxon>Bacteria</taxon>
        <taxon>Pseudomonadati</taxon>
        <taxon>Pseudomonadota</taxon>
        <taxon>Betaproteobacteria</taxon>
        <taxon>Burkholderiales</taxon>
        <taxon>Sphaerotilaceae</taxon>
        <taxon>Pseudaquabacterium</taxon>
    </lineage>
</organism>
<keyword evidence="3 7" id="KW-0812">Transmembrane</keyword>
<feature type="transmembrane region" description="Helical" evidence="7">
    <location>
        <begin position="96"/>
        <end position="114"/>
    </location>
</feature>
<sequence>MSDPTPAPLAAGTGATSPARPPSSPATPTAATAPAPTAPAVVSGTVGLRHSLLDDGQALAVGILFAALGLLLFRKAGLMTGGTVGLALLAHYATEGSFSLLLFIINLPFYVLAWQRMGWKFTVKTLIAVTGLSLLSAALPDWLQLQAVDPVFAAIAGGLLVGTGFIILFRHRASLGGLNVVVMWVQERWGLRAGWLQLALDGSILLASAPWMDARRLALSVLAAAAMNFALALNHRPGRYRGA</sequence>
<evidence type="ECO:0000313" key="8">
    <source>
        <dbReference type="EMBL" id="MEK8025519.1"/>
    </source>
</evidence>
<comment type="subcellular location">
    <subcellularLocation>
        <location evidence="1">Cell membrane</location>
        <topology evidence="1">Multi-pass membrane protein</topology>
    </subcellularLocation>
</comment>
<feature type="region of interest" description="Disordered" evidence="6">
    <location>
        <begin position="1"/>
        <end position="36"/>
    </location>
</feature>
<keyword evidence="9" id="KW-1185">Reference proteome</keyword>
<comment type="caution">
    <text evidence="8">The sequence shown here is derived from an EMBL/GenBank/DDBJ whole genome shotgun (WGS) entry which is preliminary data.</text>
</comment>
<accession>A0ABU9B6Z6</accession>
<evidence type="ECO:0000256" key="7">
    <source>
        <dbReference type="SAM" id="Phobius"/>
    </source>
</evidence>
<feature type="transmembrane region" description="Helical" evidence="7">
    <location>
        <begin position="58"/>
        <end position="76"/>
    </location>
</feature>
<feature type="transmembrane region" description="Helical" evidence="7">
    <location>
        <begin position="151"/>
        <end position="169"/>
    </location>
</feature>
<evidence type="ECO:0000256" key="6">
    <source>
        <dbReference type="SAM" id="MobiDB-lite"/>
    </source>
</evidence>
<evidence type="ECO:0000313" key="9">
    <source>
        <dbReference type="Proteomes" id="UP001368500"/>
    </source>
</evidence>
<dbReference type="Pfam" id="PF02588">
    <property type="entry name" value="YitT_membrane"/>
    <property type="match status" value="1"/>
</dbReference>
<feature type="transmembrane region" description="Helical" evidence="7">
    <location>
        <begin position="121"/>
        <end position="139"/>
    </location>
</feature>
<reference evidence="8 9" key="1">
    <citation type="submission" date="2024-04" db="EMBL/GenBank/DDBJ databases">
        <title>Novel species of the genus Ideonella isolated from streams.</title>
        <authorList>
            <person name="Lu H."/>
        </authorList>
    </citation>
    <scope>NUCLEOTIDE SEQUENCE [LARGE SCALE GENOMIC DNA]</scope>
    <source>
        <strain evidence="8 9">BYS139W</strain>
    </source>
</reference>
<name>A0ABU9B6Z6_9BURK</name>
<protein>
    <submittedName>
        <fullName evidence="8">YitT family protein</fullName>
    </submittedName>
</protein>
<keyword evidence="4 7" id="KW-1133">Transmembrane helix</keyword>
<dbReference type="InterPro" id="IPR003740">
    <property type="entry name" value="YitT"/>
</dbReference>
<evidence type="ECO:0000256" key="2">
    <source>
        <dbReference type="ARBA" id="ARBA00022475"/>
    </source>
</evidence>
<dbReference type="Proteomes" id="UP001368500">
    <property type="component" value="Unassembled WGS sequence"/>
</dbReference>
<dbReference type="PANTHER" id="PTHR33545:SF5">
    <property type="entry name" value="UPF0750 MEMBRANE PROTEIN YITT"/>
    <property type="match status" value="1"/>
</dbReference>
<gene>
    <name evidence="8" type="ORF">AACH11_06045</name>
</gene>
<dbReference type="EMBL" id="JBBUTF010000005">
    <property type="protein sequence ID" value="MEK8025519.1"/>
    <property type="molecule type" value="Genomic_DNA"/>
</dbReference>
<keyword evidence="5 7" id="KW-0472">Membrane</keyword>
<dbReference type="PANTHER" id="PTHR33545">
    <property type="entry name" value="UPF0750 MEMBRANE PROTEIN YITT-RELATED"/>
    <property type="match status" value="1"/>
</dbReference>
<evidence type="ECO:0000256" key="3">
    <source>
        <dbReference type="ARBA" id="ARBA00022692"/>
    </source>
</evidence>
<feature type="compositionally biased region" description="Low complexity" evidence="6">
    <location>
        <begin position="8"/>
        <end position="18"/>
    </location>
</feature>
<feature type="compositionally biased region" description="Low complexity" evidence="6">
    <location>
        <begin position="26"/>
        <end position="36"/>
    </location>
</feature>
<evidence type="ECO:0000256" key="4">
    <source>
        <dbReference type="ARBA" id="ARBA00022989"/>
    </source>
</evidence>
<dbReference type="InterPro" id="IPR051461">
    <property type="entry name" value="UPF0750_membrane"/>
</dbReference>
<evidence type="ECO:0000256" key="1">
    <source>
        <dbReference type="ARBA" id="ARBA00004651"/>
    </source>
</evidence>